<keyword evidence="4" id="KW-0645">Protease</keyword>
<keyword evidence="5" id="KW-1185">Reference proteome</keyword>
<dbReference type="GO" id="GO:0030163">
    <property type="term" value="P:protein catabolic process"/>
    <property type="evidence" value="ECO:0007669"/>
    <property type="project" value="InterPro"/>
</dbReference>
<feature type="domain" description="Lon proteolytic" evidence="3">
    <location>
        <begin position="103"/>
        <end position="244"/>
    </location>
</feature>
<sequence>MNIRKLLLILLLILVLFSFVSVYEKFEQKNRIIQEFTERSDEQQKQILDLKNSLIDLESKLNLSEAKLSEERAQKETFVQELFELKKTAKSNYAIIGVDSQGKGAVIPLEVIIKSGNGSLFVDVANVLFDETLQSSVQTAVKVASKITKINPKEKDILIVIHAPVSSERSEIGGGSGGAAMTIAIIAAIEGRNISKDVLITGTIEEYHTIGKVGAVKEKGMAAKEFGAKKFIVPIGQNVSIQDLEVKEVFLIDDALKYIIPDSS</sequence>
<dbReference type="GO" id="GO:0004252">
    <property type="term" value="F:serine-type endopeptidase activity"/>
    <property type="evidence" value="ECO:0007669"/>
    <property type="project" value="InterPro"/>
</dbReference>
<comment type="subcellular location">
    <subcellularLocation>
        <location evidence="1">Endomembrane system</location>
        <topology evidence="1">Multi-pass membrane protein</topology>
    </subcellularLocation>
</comment>
<dbReference type="GO" id="GO:0012505">
    <property type="term" value="C:endomembrane system"/>
    <property type="evidence" value="ECO:0007669"/>
    <property type="project" value="UniProtKB-SubCell"/>
</dbReference>
<dbReference type="Proteomes" id="UP000027153">
    <property type="component" value="Unassembled WGS sequence"/>
</dbReference>
<keyword evidence="4" id="KW-0378">Hydrolase</keyword>
<comment type="caution">
    <text evidence="4">The sequence shown here is derived from an EMBL/GenBank/DDBJ whole genome shotgun (WGS) entry which is preliminary data.</text>
</comment>
<gene>
    <name evidence="4" type="ORF">ANME2D_00337</name>
</gene>
<dbReference type="EMBL" id="JMIY01000001">
    <property type="protein sequence ID" value="KCZ73271.1"/>
    <property type="molecule type" value="Genomic_DNA"/>
</dbReference>
<organism evidence="4 5">
    <name type="scientific">Candidatus Methanoperedens nitratireducens</name>
    <dbReference type="NCBI Taxonomy" id="1392998"/>
    <lineage>
        <taxon>Archaea</taxon>
        <taxon>Methanobacteriati</taxon>
        <taxon>Methanobacteriota</taxon>
        <taxon>Stenosarchaea group</taxon>
        <taxon>Methanomicrobia</taxon>
        <taxon>Methanosarcinales</taxon>
        <taxon>ANME-2 cluster</taxon>
        <taxon>Candidatus Methanoperedentaceae</taxon>
        <taxon>Candidatus Methanoperedens</taxon>
    </lineage>
</organism>
<dbReference type="OrthoDB" id="15525at2157"/>
<dbReference type="Gene3D" id="3.30.230.10">
    <property type="match status" value="1"/>
</dbReference>
<evidence type="ECO:0000313" key="4">
    <source>
        <dbReference type="EMBL" id="KCZ73271.1"/>
    </source>
</evidence>
<dbReference type="AlphaFoldDB" id="A0A062V2D0"/>
<evidence type="ECO:0000259" key="3">
    <source>
        <dbReference type="Pfam" id="PF05362"/>
    </source>
</evidence>
<dbReference type="InterPro" id="IPR020568">
    <property type="entry name" value="Ribosomal_Su5_D2-typ_SF"/>
</dbReference>
<dbReference type="GO" id="GO:0006508">
    <property type="term" value="P:proteolysis"/>
    <property type="evidence" value="ECO:0007669"/>
    <property type="project" value="UniProtKB-KW"/>
</dbReference>
<protein>
    <submittedName>
        <fullName evidence="4">Archaeal serine protease</fullName>
    </submittedName>
</protein>
<dbReference type="InterPro" id="IPR008269">
    <property type="entry name" value="Lon_proteolytic"/>
</dbReference>
<evidence type="ECO:0000313" key="5">
    <source>
        <dbReference type="Proteomes" id="UP000027153"/>
    </source>
</evidence>
<name>A0A062V2D0_9EURY</name>
<reference evidence="4 5" key="1">
    <citation type="journal article" date="2013" name="Nature">
        <title>Anaerobic oxidation of methane coupled to nitrate reduction in a novel archaeal lineage.</title>
        <authorList>
            <person name="Haroon M.F."/>
            <person name="Hu S."/>
            <person name="Shi Y."/>
            <person name="Imelfort M."/>
            <person name="Keller J."/>
            <person name="Hugenholtz P."/>
            <person name="Yuan Z."/>
            <person name="Tyson G.W."/>
        </authorList>
    </citation>
    <scope>NUCLEOTIDE SEQUENCE [LARGE SCALE GENOMIC DNA]</scope>
    <source>
        <strain evidence="4 5">ANME-2d</strain>
    </source>
</reference>
<dbReference type="GO" id="GO:0004176">
    <property type="term" value="F:ATP-dependent peptidase activity"/>
    <property type="evidence" value="ECO:0007669"/>
    <property type="project" value="InterPro"/>
</dbReference>
<accession>A0A062V2D0</accession>
<feature type="coiled-coil region" evidence="2">
    <location>
        <begin position="33"/>
        <end position="74"/>
    </location>
</feature>
<dbReference type="Pfam" id="PF05362">
    <property type="entry name" value="Lon_C"/>
    <property type="match status" value="1"/>
</dbReference>
<dbReference type="PANTHER" id="PTHR10046">
    <property type="entry name" value="ATP DEPENDENT LON PROTEASE FAMILY MEMBER"/>
    <property type="match status" value="1"/>
</dbReference>
<dbReference type="GO" id="GO:0005524">
    <property type="term" value="F:ATP binding"/>
    <property type="evidence" value="ECO:0007669"/>
    <property type="project" value="InterPro"/>
</dbReference>
<dbReference type="InterPro" id="IPR027065">
    <property type="entry name" value="Lon_Prtase"/>
</dbReference>
<dbReference type="RefSeq" id="WP_048088570.1">
    <property type="nucleotide sequence ID" value="NZ_JMIY01000001.1"/>
</dbReference>
<proteinExistence type="predicted"/>
<dbReference type="SUPFAM" id="SSF54211">
    <property type="entry name" value="Ribosomal protein S5 domain 2-like"/>
    <property type="match status" value="1"/>
</dbReference>
<dbReference type="InterPro" id="IPR014721">
    <property type="entry name" value="Ribsml_uS5_D2-typ_fold_subgr"/>
</dbReference>
<evidence type="ECO:0000256" key="1">
    <source>
        <dbReference type="ARBA" id="ARBA00004127"/>
    </source>
</evidence>
<evidence type="ECO:0000256" key="2">
    <source>
        <dbReference type="SAM" id="Coils"/>
    </source>
</evidence>
<keyword evidence="2" id="KW-0175">Coiled coil</keyword>